<organism evidence="1 2">
    <name type="scientific">Edwardsiella tarda ATCC 23685</name>
    <dbReference type="NCBI Taxonomy" id="500638"/>
    <lineage>
        <taxon>Bacteria</taxon>
        <taxon>Pseudomonadati</taxon>
        <taxon>Pseudomonadota</taxon>
        <taxon>Gammaproteobacteria</taxon>
        <taxon>Enterobacterales</taxon>
        <taxon>Hafniaceae</taxon>
        <taxon>Edwardsiella</taxon>
    </lineage>
</organism>
<comment type="caution">
    <text evidence="1">The sequence shown here is derived from an EMBL/GenBank/DDBJ whole genome shotgun (WGS) entry which is preliminary data.</text>
</comment>
<reference evidence="1 2" key="1">
    <citation type="submission" date="2010-02" db="EMBL/GenBank/DDBJ databases">
        <authorList>
            <person name="Weinstock G."/>
            <person name="Sodergren E."/>
            <person name="Clifton S."/>
            <person name="Fulton L."/>
            <person name="Fulton B."/>
            <person name="Courtney L."/>
            <person name="Fronick C."/>
            <person name="Harrison M."/>
            <person name="Strong C."/>
            <person name="Farmer C."/>
            <person name="Delahaunty K."/>
            <person name="Markovic C."/>
            <person name="Hall O."/>
            <person name="Minx P."/>
            <person name="Tomlinson C."/>
            <person name="Mitreva M."/>
            <person name="Nelson J."/>
            <person name="Hou S."/>
            <person name="Wollam A."/>
            <person name="Pepin K.H."/>
            <person name="Johnson M."/>
            <person name="Bhonagiri V."/>
            <person name="Zhang X."/>
            <person name="Suruliraj S."/>
            <person name="Warren W."/>
            <person name="Chinwalla A."/>
            <person name="Mardis E.R."/>
            <person name="Wilson R.K."/>
        </authorList>
    </citation>
    <scope>NUCLEOTIDE SEQUENCE [LARGE SCALE GENOMIC DNA]</scope>
    <source>
        <strain evidence="1 2">ATCC 23685</strain>
    </source>
</reference>
<accession>D4F5M3</accession>
<sequence>MTGNRGKSYPAHRAISRSTWHLSGHPNQVSNTSPALAPLFSPGDAMPFFPVWLLG</sequence>
<protein>
    <submittedName>
        <fullName evidence="1">Uncharacterized protein</fullName>
    </submittedName>
</protein>
<dbReference type="HOGENOM" id="CLU_3024906_0_0_6"/>
<evidence type="ECO:0000313" key="2">
    <source>
        <dbReference type="Proteomes" id="UP000003692"/>
    </source>
</evidence>
<name>D4F5M3_EDWTA</name>
<evidence type="ECO:0000313" key="1">
    <source>
        <dbReference type="EMBL" id="EFE22945.1"/>
    </source>
</evidence>
<proteinExistence type="predicted"/>
<dbReference type="AlphaFoldDB" id="D4F5M3"/>
<gene>
    <name evidence="1" type="ORF">EDWATA_02051</name>
</gene>
<dbReference type="Proteomes" id="UP000003692">
    <property type="component" value="Unassembled WGS sequence"/>
</dbReference>
<dbReference type="EMBL" id="ADGK01000153">
    <property type="protein sequence ID" value="EFE22945.1"/>
    <property type="molecule type" value="Genomic_DNA"/>
</dbReference>